<keyword evidence="2" id="KW-1185">Reference proteome</keyword>
<evidence type="ECO:0000313" key="2">
    <source>
        <dbReference type="Proteomes" id="UP000092377"/>
    </source>
</evidence>
<gene>
    <name evidence="1" type="ORF">AYY18_16720</name>
</gene>
<organism evidence="1 2">
    <name type="scientific">Morganella psychrotolerans</name>
    <dbReference type="NCBI Taxonomy" id="368603"/>
    <lineage>
        <taxon>Bacteria</taxon>
        <taxon>Pseudomonadati</taxon>
        <taxon>Pseudomonadota</taxon>
        <taxon>Gammaproteobacteria</taxon>
        <taxon>Enterobacterales</taxon>
        <taxon>Morganellaceae</taxon>
        <taxon>Morganella</taxon>
    </lineage>
</organism>
<dbReference type="EMBL" id="LZEY01000008">
    <property type="protein sequence ID" value="OBU12168.1"/>
    <property type="molecule type" value="Genomic_DNA"/>
</dbReference>
<name>A0A1B8HRW3_9GAMM</name>
<reference evidence="2" key="1">
    <citation type="submission" date="2016-06" db="EMBL/GenBank/DDBJ databases">
        <authorList>
            <person name="Butler K."/>
        </authorList>
    </citation>
    <scope>NUCLEOTIDE SEQUENCE [LARGE SCALE GENOMIC DNA]</scope>
    <source>
        <strain evidence="2">GCSL-Mp20</strain>
    </source>
</reference>
<dbReference type="Proteomes" id="UP000092377">
    <property type="component" value="Unassembled WGS sequence"/>
</dbReference>
<dbReference type="AlphaFoldDB" id="A0A1B8HRW3"/>
<evidence type="ECO:0000313" key="1">
    <source>
        <dbReference type="EMBL" id="OBU12168.1"/>
    </source>
</evidence>
<proteinExistence type="predicted"/>
<accession>A0A1B8HRW3</accession>
<protein>
    <recommendedName>
        <fullName evidence="3">DUF1834 family protein</fullName>
    </recommendedName>
</protein>
<dbReference type="InterPro" id="IPR014972">
    <property type="entry name" value="Phage_Mu_Gp37"/>
</dbReference>
<dbReference type="Pfam" id="PF08873">
    <property type="entry name" value="Phage_Mu_Gp37"/>
    <property type="match status" value="1"/>
</dbReference>
<comment type="caution">
    <text evidence="1">The sequence shown here is derived from an EMBL/GenBank/DDBJ whole genome shotgun (WGS) entry which is preliminary data.</text>
</comment>
<sequence>MLITLIEQGMCDRLRQGMGDMAHEVTSYSGEMDDDLGRIISVFPAAWVTFGGITKSEYIATNRQKVKCTGTFVVIAGDYNTRDDESARMGGVNRNEVGTYRLIQAVRRLITGQDLGLSISPFMPLRVRTLYNTQVQNKALSVFACEFETQWIEPVLGNGLWPEVTQDTDSPDYIFNEYRGKVKEPDPDLLSVGMRYKPPGIGTIDDPADLVLTRKKP</sequence>
<evidence type="ECO:0008006" key="3">
    <source>
        <dbReference type="Google" id="ProtNLM"/>
    </source>
</evidence>